<dbReference type="EMBL" id="KZ613517">
    <property type="protein sequence ID" value="PMD14955.1"/>
    <property type="molecule type" value="Genomic_DNA"/>
</dbReference>
<sequence length="189" mass="20962">MVTKYKFHRRFYSGDGNFPVGFEEDEGTVIPVPQKKSKGQNGGQDWGLKRVHLAHGGETGYRTECIFHKSNTTLLHACILYWIERLHFRPALNSEIGGFRLRGTVPSATATHSEPHSKNASGFMKEAADGTSKKVTGTSISVPRPPPTTSHLLNRRYCTARPTGHAYLTPPHPTPPHLTSQTLYKNEIG</sequence>
<feature type="compositionally biased region" description="Polar residues" evidence="1">
    <location>
        <begin position="180"/>
        <end position="189"/>
    </location>
</feature>
<dbReference type="AlphaFoldDB" id="A0A2J6PLQ0"/>
<accession>A0A2J6PLQ0</accession>
<feature type="region of interest" description="Disordered" evidence="1">
    <location>
        <begin position="166"/>
        <end position="189"/>
    </location>
</feature>
<dbReference type="Proteomes" id="UP000235672">
    <property type="component" value="Unassembled WGS sequence"/>
</dbReference>
<organism evidence="2 3">
    <name type="scientific">Hyaloscypha hepaticicola</name>
    <dbReference type="NCBI Taxonomy" id="2082293"/>
    <lineage>
        <taxon>Eukaryota</taxon>
        <taxon>Fungi</taxon>
        <taxon>Dikarya</taxon>
        <taxon>Ascomycota</taxon>
        <taxon>Pezizomycotina</taxon>
        <taxon>Leotiomycetes</taxon>
        <taxon>Helotiales</taxon>
        <taxon>Hyaloscyphaceae</taxon>
        <taxon>Hyaloscypha</taxon>
    </lineage>
</organism>
<name>A0A2J6PLQ0_9HELO</name>
<evidence type="ECO:0000313" key="2">
    <source>
        <dbReference type="EMBL" id="PMD14955.1"/>
    </source>
</evidence>
<gene>
    <name evidence="2" type="ORF">NA56DRAFT_710407</name>
</gene>
<feature type="region of interest" description="Disordered" evidence="1">
    <location>
        <begin position="107"/>
        <end position="152"/>
    </location>
</feature>
<protein>
    <submittedName>
        <fullName evidence="2">Uncharacterized protein</fullName>
    </submittedName>
</protein>
<evidence type="ECO:0000313" key="3">
    <source>
        <dbReference type="Proteomes" id="UP000235672"/>
    </source>
</evidence>
<reference evidence="2 3" key="1">
    <citation type="submission" date="2016-05" db="EMBL/GenBank/DDBJ databases">
        <title>A degradative enzymes factory behind the ericoid mycorrhizal symbiosis.</title>
        <authorList>
            <consortium name="DOE Joint Genome Institute"/>
            <person name="Martino E."/>
            <person name="Morin E."/>
            <person name="Grelet G."/>
            <person name="Kuo A."/>
            <person name="Kohler A."/>
            <person name="Daghino S."/>
            <person name="Barry K."/>
            <person name="Choi C."/>
            <person name="Cichocki N."/>
            <person name="Clum A."/>
            <person name="Copeland A."/>
            <person name="Hainaut M."/>
            <person name="Haridas S."/>
            <person name="Labutti K."/>
            <person name="Lindquist E."/>
            <person name="Lipzen A."/>
            <person name="Khouja H.-R."/>
            <person name="Murat C."/>
            <person name="Ohm R."/>
            <person name="Olson A."/>
            <person name="Spatafora J."/>
            <person name="Veneault-Fourrey C."/>
            <person name="Henrissat B."/>
            <person name="Grigoriev I."/>
            <person name="Martin F."/>
            <person name="Perotto S."/>
        </authorList>
    </citation>
    <scope>NUCLEOTIDE SEQUENCE [LARGE SCALE GENOMIC DNA]</scope>
    <source>
        <strain evidence="2 3">UAMH 7357</strain>
    </source>
</reference>
<proteinExistence type="predicted"/>
<keyword evidence="3" id="KW-1185">Reference proteome</keyword>
<evidence type="ECO:0000256" key="1">
    <source>
        <dbReference type="SAM" id="MobiDB-lite"/>
    </source>
</evidence>